<keyword evidence="2" id="KW-1185">Reference proteome</keyword>
<gene>
    <name evidence="1" type="ORF">R5W23_001871</name>
</gene>
<comment type="caution">
    <text evidence="1">The sequence shown here is derived from an EMBL/GenBank/DDBJ whole genome shotgun (WGS) entry which is preliminary data.</text>
</comment>
<dbReference type="EMBL" id="JAXBLV010000180">
    <property type="protein sequence ID" value="MDY3560626.1"/>
    <property type="molecule type" value="Genomic_DNA"/>
</dbReference>
<dbReference type="Proteomes" id="UP001272242">
    <property type="component" value="Unassembled WGS sequence"/>
</dbReference>
<evidence type="ECO:0000313" key="1">
    <source>
        <dbReference type="EMBL" id="MDY3560626.1"/>
    </source>
</evidence>
<accession>A0ABU5EZN0</accession>
<evidence type="ECO:0008006" key="3">
    <source>
        <dbReference type="Google" id="ProtNLM"/>
    </source>
</evidence>
<name>A0ABU5EZN0_9BACT</name>
<dbReference type="RefSeq" id="WP_320687169.1">
    <property type="nucleotide sequence ID" value="NZ_JAXBLV010000180.1"/>
</dbReference>
<organism evidence="1 2">
    <name type="scientific">Gemmata algarum</name>
    <dbReference type="NCBI Taxonomy" id="2975278"/>
    <lineage>
        <taxon>Bacteria</taxon>
        <taxon>Pseudomonadati</taxon>
        <taxon>Planctomycetota</taxon>
        <taxon>Planctomycetia</taxon>
        <taxon>Gemmatales</taxon>
        <taxon>Gemmataceae</taxon>
        <taxon>Gemmata</taxon>
    </lineage>
</organism>
<sequence>MLDVSSVHSLDACVAFALQFRRHLADGDLTAAEAMVDVNATDGPFAEAFPAPGLGGFSYAHPDRTPDGALYVWWNDGLKLDFDVPFAEAEYAGRALSVRFELRQVGDRLEVRLTGAVPN</sequence>
<protein>
    <recommendedName>
        <fullName evidence="3">DUF3471 domain-containing protein</fullName>
    </recommendedName>
</protein>
<reference evidence="2" key="1">
    <citation type="journal article" date="2023" name="Mar. Drugs">
        <title>Gemmata algarum, a Novel Planctomycete Isolated from an Algal Mat, Displays Antimicrobial Activity.</title>
        <authorList>
            <person name="Kumar G."/>
            <person name="Kallscheuer N."/>
            <person name="Kashif M."/>
            <person name="Ahamad S."/>
            <person name="Jagadeeshwari U."/>
            <person name="Pannikurungottu S."/>
            <person name="Haufschild T."/>
            <person name="Kabuu M."/>
            <person name="Sasikala C."/>
            <person name="Jogler C."/>
            <person name="Ramana C."/>
        </authorList>
    </citation>
    <scope>NUCLEOTIDE SEQUENCE [LARGE SCALE GENOMIC DNA]</scope>
    <source>
        <strain evidence="2">JC673</strain>
    </source>
</reference>
<evidence type="ECO:0000313" key="2">
    <source>
        <dbReference type="Proteomes" id="UP001272242"/>
    </source>
</evidence>
<proteinExistence type="predicted"/>